<feature type="binding site" evidence="10">
    <location>
        <position position="302"/>
    </location>
    <ligand>
        <name>UDP-N-acetyl-alpha-D-glucosamine</name>
        <dbReference type="ChEBI" id="CHEBI:57705"/>
    </ligand>
</feature>
<dbReference type="PANTHER" id="PTHR21015:SF22">
    <property type="entry name" value="GLYCOSYLTRANSFERASE"/>
    <property type="match status" value="1"/>
</dbReference>
<keyword evidence="7 10" id="KW-0472">Membrane</keyword>
<dbReference type="HAMAP" id="MF_00033">
    <property type="entry name" value="MurG"/>
    <property type="match status" value="1"/>
</dbReference>
<keyword evidence="5 10" id="KW-0133">Cell shape</keyword>
<evidence type="ECO:0000259" key="11">
    <source>
        <dbReference type="Pfam" id="PF03033"/>
    </source>
</evidence>
<evidence type="ECO:0000256" key="6">
    <source>
        <dbReference type="ARBA" id="ARBA00022984"/>
    </source>
</evidence>
<dbReference type="Pfam" id="PF04101">
    <property type="entry name" value="Glyco_tran_28_C"/>
    <property type="match status" value="1"/>
</dbReference>
<evidence type="ECO:0000256" key="8">
    <source>
        <dbReference type="ARBA" id="ARBA00023306"/>
    </source>
</evidence>
<feature type="domain" description="Glycosyltransferase family 28 N-terminal" evidence="11">
    <location>
        <begin position="5"/>
        <end position="144"/>
    </location>
</feature>
<dbReference type="GO" id="GO:0071555">
    <property type="term" value="P:cell wall organization"/>
    <property type="evidence" value="ECO:0007669"/>
    <property type="project" value="UniProtKB-KW"/>
</dbReference>
<keyword evidence="14" id="KW-1185">Reference proteome</keyword>
<comment type="subcellular location">
    <subcellularLocation>
        <location evidence="10">Cell membrane</location>
        <topology evidence="10">Peripheral membrane protein</topology>
        <orientation evidence="10">Cytoplasmic side</orientation>
    </subcellularLocation>
</comment>
<evidence type="ECO:0000256" key="9">
    <source>
        <dbReference type="ARBA" id="ARBA00023316"/>
    </source>
</evidence>
<dbReference type="GO" id="GO:0008360">
    <property type="term" value="P:regulation of cell shape"/>
    <property type="evidence" value="ECO:0007669"/>
    <property type="project" value="UniProtKB-KW"/>
</dbReference>
<dbReference type="UniPathway" id="UPA00219"/>
<dbReference type="AlphaFoldDB" id="A0A1I2EA57"/>
<evidence type="ECO:0000256" key="1">
    <source>
        <dbReference type="ARBA" id="ARBA00022475"/>
    </source>
</evidence>
<accession>A0A1I2EA57</accession>
<dbReference type="InterPro" id="IPR004276">
    <property type="entry name" value="GlycoTrans_28_N"/>
</dbReference>
<feature type="binding site" evidence="10">
    <location>
        <begin position="12"/>
        <end position="14"/>
    </location>
    <ligand>
        <name>UDP-N-acetyl-alpha-D-glucosamine</name>
        <dbReference type="ChEBI" id="CHEBI:57705"/>
    </ligand>
</feature>
<dbReference type="EMBL" id="FONZ01000001">
    <property type="protein sequence ID" value="SFE89567.1"/>
    <property type="molecule type" value="Genomic_DNA"/>
</dbReference>
<evidence type="ECO:0000256" key="7">
    <source>
        <dbReference type="ARBA" id="ARBA00023136"/>
    </source>
</evidence>
<protein>
    <recommendedName>
        <fullName evidence="10">UDP-N-acetylglucosamine--N-acetylmuramyl-(pentapeptide) pyrophosphoryl-undecaprenol N-acetylglucosamine transferase</fullName>
        <ecNumber evidence="10">2.4.1.227</ecNumber>
    </recommendedName>
    <alternativeName>
        <fullName evidence="10">Undecaprenyl-PP-MurNAc-pentapeptide-UDPGlcNAc GlcNAc transferase</fullName>
    </alternativeName>
</protein>
<comment type="similarity">
    <text evidence="10">Belongs to the glycosyltransferase 28 family. MurG subfamily.</text>
</comment>
<dbReference type="Pfam" id="PF03033">
    <property type="entry name" value="Glyco_transf_28"/>
    <property type="match status" value="1"/>
</dbReference>
<dbReference type="EC" id="2.4.1.227" evidence="10"/>
<keyword evidence="4 10" id="KW-0808">Transferase</keyword>
<organism evidence="13 14">
    <name type="scientific">Flavimobilis marinus</name>
    <dbReference type="NCBI Taxonomy" id="285351"/>
    <lineage>
        <taxon>Bacteria</taxon>
        <taxon>Bacillati</taxon>
        <taxon>Actinomycetota</taxon>
        <taxon>Actinomycetes</taxon>
        <taxon>Micrococcales</taxon>
        <taxon>Jonesiaceae</taxon>
        <taxon>Flavimobilis</taxon>
    </lineage>
</organism>
<keyword evidence="8 10" id="KW-0131">Cell cycle</keyword>
<feature type="domain" description="Glycosyl transferase family 28 C-terminal" evidence="12">
    <location>
        <begin position="196"/>
        <end position="360"/>
    </location>
</feature>
<comment type="catalytic activity">
    <reaction evidence="10">
        <text>di-trans,octa-cis-undecaprenyl diphospho-N-acetyl-alpha-D-muramoyl-L-alanyl-D-glutamyl-meso-2,6-diaminopimeloyl-D-alanyl-D-alanine + UDP-N-acetyl-alpha-D-glucosamine = di-trans,octa-cis-undecaprenyl diphospho-[N-acetyl-alpha-D-glucosaminyl-(1-&gt;4)]-N-acetyl-alpha-D-muramoyl-L-alanyl-D-glutamyl-meso-2,6-diaminopimeloyl-D-alanyl-D-alanine + UDP + H(+)</text>
        <dbReference type="Rhea" id="RHEA:31227"/>
        <dbReference type="ChEBI" id="CHEBI:15378"/>
        <dbReference type="ChEBI" id="CHEBI:57705"/>
        <dbReference type="ChEBI" id="CHEBI:58223"/>
        <dbReference type="ChEBI" id="CHEBI:61387"/>
        <dbReference type="ChEBI" id="CHEBI:61388"/>
        <dbReference type="EC" id="2.4.1.227"/>
    </reaction>
</comment>
<dbReference type="SUPFAM" id="SSF53756">
    <property type="entry name" value="UDP-Glycosyltransferase/glycogen phosphorylase"/>
    <property type="match status" value="1"/>
</dbReference>
<evidence type="ECO:0000313" key="13">
    <source>
        <dbReference type="EMBL" id="SFE89567.1"/>
    </source>
</evidence>
<dbReference type="GO" id="GO:0051991">
    <property type="term" value="F:UDP-N-acetyl-D-glucosamine:N-acetylmuramoyl-L-alanyl-D-glutamyl-meso-2,6-diaminopimelyl-D-alanyl-D-alanine-diphosphoundecaprenol 4-beta-N-acetylglucosaminlytransferase activity"/>
    <property type="evidence" value="ECO:0007669"/>
    <property type="project" value="RHEA"/>
</dbReference>
<comment type="caution">
    <text evidence="10">Lacks conserved residue(s) required for the propagation of feature annotation.</text>
</comment>
<dbReference type="RefSeq" id="WP_229828238.1">
    <property type="nucleotide sequence ID" value="NZ_BNAN01000001.1"/>
</dbReference>
<keyword evidence="9 10" id="KW-0961">Cell wall biogenesis/degradation</keyword>
<dbReference type="Proteomes" id="UP000198520">
    <property type="component" value="Unassembled WGS sequence"/>
</dbReference>
<dbReference type="InterPro" id="IPR006009">
    <property type="entry name" value="GlcNAc_MurG"/>
</dbReference>
<dbReference type="GO" id="GO:0050511">
    <property type="term" value="F:undecaprenyldiphospho-muramoylpentapeptide beta-N-acetylglucosaminyltransferase activity"/>
    <property type="evidence" value="ECO:0007669"/>
    <property type="project" value="UniProtKB-UniRule"/>
</dbReference>
<keyword evidence="3 10" id="KW-0328">Glycosyltransferase</keyword>
<feature type="binding site" evidence="10">
    <location>
        <position position="126"/>
    </location>
    <ligand>
        <name>UDP-N-acetyl-alpha-D-glucosamine</name>
        <dbReference type="ChEBI" id="CHEBI:57705"/>
    </ligand>
</feature>
<dbReference type="CDD" id="cd03785">
    <property type="entry name" value="GT28_MurG"/>
    <property type="match status" value="1"/>
</dbReference>
<sequence>MVESVLLAGGGSAGHVNPLLAVADELRRRYPDATLTVLGTREGLEAELVPQRGYPLAVVPRVPLPRRPGRAMLGVGGRLRSAIKAADDALTSSGAQVVVGFGGYVSAPAYLAARRRGIPVVVHEQNARPGLANRLGARWASAVAVTFPGTPLRGGRLTGLPLRSEVVALVEARRADLGASRADSRRALGLDPARRTLLVTGGSLGAQTLNRAMADALDAFGEADAQVLHLTGHGKADEVRAAVAAAGLAERYQVREYLDEMHLGLGAADLVLCRAGAGTVAELTALGIAAAYVPLAIGNGEQALNAEPAVHAGGGVVVEDHLLTGAWVRGTLLPLLADDDRRNAMGVAAARVGRTDAAESVADLVEEAARGR</sequence>
<feature type="binding site" evidence="10">
    <location>
        <position position="203"/>
    </location>
    <ligand>
        <name>UDP-N-acetyl-alpha-D-glucosamine</name>
        <dbReference type="ChEBI" id="CHEBI:57705"/>
    </ligand>
</feature>
<evidence type="ECO:0000256" key="5">
    <source>
        <dbReference type="ARBA" id="ARBA00022960"/>
    </source>
</evidence>
<proteinExistence type="inferred from homology"/>
<name>A0A1I2EA57_9MICO</name>
<evidence type="ECO:0000256" key="10">
    <source>
        <dbReference type="HAMAP-Rule" id="MF_00033"/>
    </source>
</evidence>
<comment type="function">
    <text evidence="10">Cell wall formation. Catalyzes the transfer of a GlcNAc subunit on undecaprenyl-pyrophosphoryl-MurNAc-pentapeptide (lipid intermediate I) to form undecaprenyl-pyrophosphoryl-MurNAc-(pentapeptide)GlcNAc (lipid intermediate II).</text>
</comment>
<dbReference type="Gene3D" id="3.40.50.2000">
    <property type="entry name" value="Glycogen Phosphorylase B"/>
    <property type="match status" value="2"/>
</dbReference>
<dbReference type="GO" id="GO:0051301">
    <property type="term" value="P:cell division"/>
    <property type="evidence" value="ECO:0007669"/>
    <property type="project" value="UniProtKB-KW"/>
</dbReference>
<keyword evidence="1 10" id="KW-1003">Cell membrane</keyword>
<dbReference type="STRING" id="285351.SAMN04488035_0962"/>
<evidence type="ECO:0000259" key="12">
    <source>
        <dbReference type="Pfam" id="PF04101"/>
    </source>
</evidence>
<dbReference type="GO" id="GO:0005886">
    <property type="term" value="C:plasma membrane"/>
    <property type="evidence" value="ECO:0007669"/>
    <property type="project" value="UniProtKB-SubCell"/>
</dbReference>
<dbReference type="PANTHER" id="PTHR21015">
    <property type="entry name" value="UDP-N-ACETYLGLUCOSAMINE--N-ACETYLMURAMYL-(PENTAPEPTIDE) PYROPHOSPHORYL-UNDECAPRENOL N-ACETYLGLUCOSAMINE TRANSFERASE 1"/>
    <property type="match status" value="1"/>
</dbReference>
<evidence type="ECO:0000256" key="2">
    <source>
        <dbReference type="ARBA" id="ARBA00022618"/>
    </source>
</evidence>
<dbReference type="GO" id="GO:0005975">
    <property type="term" value="P:carbohydrate metabolic process"/>
    <property type="evidence" value="ECO:0007669"/>
    <property type="project" value="InterPro"/>
</dbReference>
<dbReference type="GO" id="GO:0009252">
    <property type="term" value="P:peptidoglycan biosynthetic process"/>
    <property type="evidence" value="ECO:0007669"/>
    <property type="project" value="UniProtKB-UniRule"/>
</dbReference>
<comment type="pathway">
    <text evidence="10">Cell wall biogenesis; peptidoglycan biosynthesis.</text>
</comment>
<gene>
    <name evidence="10" type="primary">murG</name>
    <name evidence="13" type="ORF">SAMN04488035_0962</name>
</gene>
<evidence type="ECO:0000313" key="14">
    <source>
        <dbReference type="Proteomes" id="UP000198520"/>
    </source>
</evidence>
<keyword evidence="6 10" id="KW-0573">Peptidoglycan synthesis</keyword>
<dbReference type="InterPro" id="IPR007235">
    <property type="entry name" value="Glyco_trans_28_C"/>
</dbReference>
<keyword evidence="2 10" id="KW-0132">Cell division</keyword>
<reference evidence="14" key="1">
    <citation type="submission" date="2016-10" db="EMBL/GenBank/DDBJ databases">
        <authorList>
            <person name="Varghese N."/>
            <person name="Submissions S."/>
        </authorList>
    </citation>
    <scope>NUCLEOTIDE SEQUENCE [LARGE SCALE GENOMIC DNA]</scope>
    <source>
        <strain evidence="14">DSM 19083</strain>
    </source>
</reference>
<evidence type="ECO:0000256" key="3">
    <source>
        <dbReference type="ARBA" id="ARBA00022676"/>
    </source>
</evidence>
<evidence type="ECO:0000256" key="4">
    <source>
        <dbReference type="ARBA" id="ARBA00022679"/>
    </source>
</evidence>
<feature type="binding site" evidence="10">
    <location>
        <position position="163"/>
    </location>
    <ligand>
        <name>UDP-N-acetyl-alpha-D-glucosamine</name>
        <dbReference type="ChEBI" id="CHEBI:57705"/>
    </ligand>
</feature>